<keyword evidence="3" id="KW-0804">Transcription</keyword>
<sequence>MNPTTTSHTPRTSGIHAVPQKQPLVVALVDDHPFVAAGVAALLAPHAGRVQLVDTETALDDPTAVDVVLYEPVKLSQTGQNLVRRLATSGQARPVVYTWRDPQAPGSSRAQVRLSKTLGADELVDAIERALRTTPSAARPSRPLDRTPHAVVGATANGARAGLTPREAEILSLVTQGHTNVEIGKQLYLSINSVKTYIRGAYRKIGVERRTQAVAWGLRHGLGMEPARGGLVDVSAS</sequence>
<keyword evidence="6" id="KW-1185">Reference proteome</keyword>
<comment type="caution">
    <text evidence="5">The sequence shown here is derived from an EMBL/GenBank/DDBJ whole genome shotgun (WGS) entry which is preliminary data.</text>
</comment>
<dbReference type="Gene3D" id="3.40.50.2300">
    <property type="match status" value="1"/>
</dbReference>
<evidence type="ECO:0000256" key="3">
    <source>
        <dbReference type="ARBA" id="ARBA00023163"/>
    </source>
</evidence>
<name>A0ABV1P227_9ACTN</name>
<feature type="domain" description="HTH luxR-type" evidence="4">
    <location>
        <begin position="156"/>
        <end position="221"/>
    </location>
</feature>
<evidence type="ECO:0000313" key="6">
    <source>
        <dbReference type="Proteomes" id="UP001482520"/>
    </source>
</evidence>
<dbReference type="CDD" id="cd06170">
    <property type="entry name" value="LuxR_C_like"/>
    <property type="match status" value="1"/>
</dbReference>
<protein>
    <submittedName>
        <fullName evidence="5">Response regulator transcription factor</fullName>
    </submittedName>
</protein>
<evidence type="ECO:0000256" key="1">
    <source>
        <dbReference type="ARBA" id="ARBA00023015"/>
    </source>
</evidence>
<dbReference type="PANTHER" id="PTHR44688:SF16">
    <property type="entry name" value="DNA-BINDING TRANSCRIPTIONAL ACTIVATOR DEVR_DOSR"/>
    <property type="match status" value="1"/>
</dbReference>
<dbReference type="PANTHER" id="PTHR44688">
    <property type="entry name" value="DNA-BINDING TRANSCRIPTIONAL ACTIVATOR DEVR_DOSR"/>
    <property type="match status" value="1"/>
</dbReference>
<proteinExistence type="predicted"/>
<dbReference type="SMART" id="SM00421">
    <property type="entry name" value="HTH_LUXR"/>
    <property type="match status" value="1"/>
</dbReference>
<evidence type="ECO:0000313" key="5">
    <source>
        <dbReference type="EMBL" id="MEQ7848813.1"/>
    </source>
</evidence>
<evidence type="ECO:0000259" key="4">
    <source>
        <dbReference type="PROSITE" id="PS50043"/>
    </source>
</evidence>
<reference evidence="5 6" key="1">
    <citation type="submission" date="2024-02" db="EMBL/GenBank/DDBJ databases">
        <title>Full genome sequence of Nocardioides kribbensis.</title>
        <authorList>
            <person name="Poletto B.L."/>
            <person name="Silva G."/>
            <person name="Galante D."/>
            <person name="Campos K.R."/>
            <person name="Santos M.B.N."/>
            <person name="Sacchi C.T."/>
        </authorList>
    </citation>
    <scope>NUCLEOTIDE SEQUENCE [LARGE SCALE GENOMIC DNA]</scope>
    <source>
        <strain evidence="5 6">O4R</strain>
    </source>
</reference>
<keyword evidence="1" id="KW-0805">Transcription regulation</keyword>
<evidence type="ECO:0000256" key="2">
    <source>
        <dbReference type="ARBA" id="ARBA00023125"/>
    </source>
</evidence>
<dbReference type="SUPFAM" id="SSF52172">
    <property type="entry name" value="CheY-like"/>
    <property type="match status" value="1"/>
</dbReference>
<dbReference type="PROSITE" id="PS50043">
    <property type="entry name" value="HTH_LUXR_2"/>
    <property type="match status" value="1"/>
</dbReference>
<dbReference type="EMBL" id="JBEGDP010000022">
    <property type="protein sequence ID" value="MEQ7848813.1"/>
    <property type="molecule type" value="Genomic_DNA"/>
</dbReference>
<dbReference type="SUPFAM" id="SSF46894">
    <property type="entry name" value="C-terminal effector domain of the bipartite response regulators"/>
    <property type="match status" value="1"/>
</dbReference>
<dbReference type="PRINTS" id="PR00038">
    <property type="entry name" value="HTHLUXR"/>
</dbReference>
<accession>A0ABV1P227</accession>
<dbReference type="InterPro" id="IPR016032">
    <property type="entry name" value="Sig_transdc_resp-reg_C-effctor"/>
</dbReference>
<dbReference type="Pfam" id="PF00196">
    <property type="entry name" value="GerE"/>
    <property type="match status" value="1"/>
</dbReference>
<dbReference type="InterPro" id="IPR000792">
    <property type="entry name" value="Tscrpt_reg_LuxR_C"/>
</dbReference>
<keyword evidence="2" id="KW-0238">DNA-binding</keyword>
<organism evidence="5 6">
    <name type="scientific">Nocardioides kribbensis</name>
    <dbReference type="NCBI Taxonomy" id="305517"/>
    <lineage>
        <taxon>Bacteria</taxon>
        <taxon>Bacillati</taxon>
        <taxon>Actinomycetota</taxon>
        <taxon>Actinomycetes</taxon>
        <taxon>Propionibacteriales</taxon>
        <taxon>Nocardioidaceae</taxon>
        <taxon>Nocardioides</taxon>
    </lineage>
</organism>
<dbReference type="InterPro" id="IPR011006">
    <property type="entry name" value="CheY-like_superfamily"/>
</dbReference>
<dbReference type="Proteomes" id="UP001482520">
    <property type="component" value="Unassembled WGS sequence"/>
</dbReference>
<gene>
    <name evidence="5" type="ORF">V6R90_16140</name>
</gene>
<dbReference type="RefSeq" id="WP_193665446.1">
    <property type="nucleotide sequence ID" value="NZ_BAAAMM010000004.1"/>
</dbReference>